<reference evidence="10" key="5">
    <citation type="submission" date="2015-06" db="UniProtKB">
        <authorList>
            <consortium name="EnsemblFungi"/>
        </authorList>
    </citation>
    <scope>IDENTIFICATION</scope>
    <source>
        <strain evidence="10">ATCC 64411</strain>
    </source>
</reference>
<dbReference type="GO" id="GO:0005634">
    <property type="term" value="C:nucleus"/>
    <property type="evidence" value="ECO:0007669"/>
    <property type="project" value="UniProtKB-SubCell"/>
</dbReference>
<sequence length="299" mass="32164">MAGKKIITVFGATGKQGGSIVNMFVSDARLKEEWAVRGITRDVSKPAAQALAAKGVEVVAADMDDKSSLVKALAGSNTVFAVTNYWETGSKEREIQQGKNIVDAAKENNVQHLILSSLLNVTELTNGKLDKVLHFDSKAEVEAYARSVGIPATFFMPGFYLSNLETGAIRPSPPDNAWTLALPVPADAPIPIFQRVYAASAYMTPDELVAGFRATFPRDGATARFYSTPHADYLAFMSPILGGDELAEEVLQNMRLFAEGGYYGGASLDGTLKLVEGAGEKLTTWPEFLASSKAFKDLK</sequence>
<dbReference type="AlphaFoldDB" id="A0A0C4DKX9"/>
<reference evidence="10" key="4">
    <citation type="journal article" date="2015" name="G3 (Bethesda)">
        <title>Genome sequences of three phytopathogenic species of the Magnaporthaceae family of fungi.</title>
        <authorList>
            <person name="Okagaki L.H."/>
            <person name="Nunes C.C."/>
            <person name="Sailsbery J."/>
            <person name="Clay B."/>
            <person name="Brown D."/>
            <person name="John T."/>
            <person name="Oh Y."/>
            <person name="Young N."/>
            <person name="Fitzgerald M."/>
            <person name="Haas B.J."/>
            <person name="Zeng Q."/>
            <person name="Young S."/>
            <person name="Adiconis X."/>
            <person name="Fan L."/>
            <person name="Levin J.Z."/>
            <person name="Mitchell T.K."/>
            <person name="Okubara P.A."/>
            <person name="Farman M.L."/>
            <person name="Kohn L.M."/>
            <person name="Birren B."/>
            <person name="Ma L.-J."/>
            <person name="Dean R.A."/>
        </authorList>
    </citation>
    <scope>NUCLEOTIDE SEQUENCE</scope>
    <source>
        <strain evidence="10">ATCC 64411 / 73-15</strain>
    </source>
</reference>
<proteinExistence type="inferred from homology"/>
<evidence type="ECO:0000313" key="9">
    <source>
        <dbReference type="EMBL" id="KLU81320.1"/>
    </source>
</evidence>
<dbReference type="EnsemblFungi" id="MAPG_00411T0">
    <property type="protein sequence ID" value="MAPG_00411T0"/>
    <property type="gene ID" value="MAPG_00411"/>
</dbReference>
<evidence type="ECO:0000256" key="2">
    <source>
        <dbReference type="ARBA" id="ARBA00004556"/>
    </source>
</evidence>
<protein>
    <recommendedName>
        <fullName evidence="7">NmrA-like family domain-containing protein 1</fullName>
    </recommendedName>
</protein>
<name>A0A0C4DKX9_MAGP6</name>
<evidence type="ECO:0000256" key="5">
    <source>
        <dbReference type="ARBA" id="ARBA00022857"/>
    </source>
</evidence>
<evidence type="ECO:0000313" key="10">
    <source>
        <dbReference type="EnsemblFungi" id="MAPG_00411T0"/>
    </source>
</evidence>
<evidence type="ECO:0000256" key="3">
    <source>
        <dbReference type="ARBA" id="ARBA00006328"/>
    </source>
</evidence>
<evidence type="ECO:0000259" key="8">
    <source>
        <dbReference type="Pfam" id="PF05368"/>
    </source>
</evidence>
<reference evidence="11" key="2">
    <citation type="submission" date="2010-05" db="EMBL/GenBank/DDBJ databases">
        <title>The genome sequence of Magnaporthe poae strain ATCC 64411.</title>
        <authorList>
            <person name="Ma L.-J."/>
            <person name="Dead R."/>
            <person name="Young S."/>
            <person name="Zeng Q."/>
            <person name="Koehrsen M."/>
            <person name="Alvarado L."/>
            <person name="Berlin A."/>
            <person name="Chapman S.B."/>
            <person name="Chen Z."/>
            <person name="Freedman E."/>
            <person name="Gellesch M."/>
            <person name="Goldberg J."/>
            <person name="Griggs A."/>
            <person name="Gujja S."/>
            <person name="Heilman E.R."/>
            <person name="Heiman D."/>
            <person name="Hepburn T."/>
            <person name="Howarth C."/>
            <person name="Jen D."/>
            <person name="Larson L."/>
            <person name="Mehta T."/>
            <person name="Neiman D."/>
            <person name="Pearson M."/>
            <person name="Roberts A."/>
            <person name="Saif S."/>
            <person name="Shea T."/>
            <person name="Shenoy N."/>
            <person name="Sisk P."/>
            <person name="Stolte C."/>
            <person name="Sykes S."/>
            <person name="Walk T."/>
            <person name="White J."/>
            <person name="Yandava C."/>
            <person name="Haas B."/>
            <person name="Nusbaum C."/>
            <person name="Birren B."/>
        </authorList>
    </citation>
    <scope>NUCLEOTIDE SEQUENCE [LARGE SCALE GENOMIC DNA]</scope>
    <source>
        <strain evidence="11">ATCC 64411 / 73-15</strain>
    </source>
</reference>
<dbReference type="EMBL" id="GL876966">
    <property type="protein sequence ID" value="KLU81320.1"/>
    <property type="molecule type" value="Genomic_DNA"/>
</dbReference>
<gene>
    <name evidence="9" type="ORF">MAPG_00411</name>
</gene>
<dbReference type="InterPro" id="IPR051164">
    <property type="entry name" value="NmrA-like_oxidored"/>
</dbReference>
<dbReference type="FunFam" id="3.40.50.720:FF:000181">
    <property type="entry name" value="NmrA-like family domain-containing protein 1"/>
    <property type="match status" value="1"/>
</dbReference>
<dbReference type="EMBL" id="ADBL01000096">
    <property type="status" value="NOT_ANNOTATED_CDS"/>
    <property type="molecule type" value="Genomic_DNA"/>
</dbReference>
<evidence type="ECO:0000256" key="1">
    <source>
        <dbReference type="ARBA" id="ARBA00004123"/>
    </source>
</evidence>
<keyword evidence="11" id="KW-1185">Reference proteome</keyword>
<comment type="subcellular location">
    <subcellularLocation>
        <location evidence="2">Cytoplasm</location>
        <location evidence="2">Perinuclear region</location>
    </subcellularLocation>
    <subcellularLocation>
        <location evidence="1">Nucleus</location>
    </subcellularLocation>
</comment>
<dbReference type="STRING" id="644358.A0A0C4DKX9"/>
<dbReference type="InterPro" id="IPR036291">
    <property type="entry name" value="NAD(P)-bd_dom_sf"/>
</dbReference>
<evidence type="ECO:0000256" key="7">
    <source>
        <dbReference type="ARBA" id="ARBA00040296"/>
    </source>
</evidence>
<dbReference type="OMA" id="GPTYFYD"/>
<dbReference type="Pfam" id="PF05368">
    <property type="entry name" value="NmrA"/>
    <property type="match status" value="1"/>
</dbReference>
<dbReference type="OrthoDB" id="300709at2759"/>
<dbReference type="SUPFAM" id="SSF51735">
    <property type="entry name" value="NAD(P)-binding Rossmann-fold domains"/>
    <property type="match status" value="1"/>
</dbReference>
<comment type="similarity">
    <text evidence="3">Belongs to the NmrA-type oxidoreductase family.</text>
</comment>
<accession>A0A0C4DKX9</accession>
<dbReference type="InterPro" id="IPR008030">
    <property type="entry name" value="NmrA-like"/>
</dbReference>
<organism evidence="10 11">
    <name type="scientific">Magnaporthiopsis poae (strain ATCC 64411 / 73-15)</name>
    <name type="common">Kentucky bluegrass fungus</name>
    <name type="synonym">Magnaporthe poae</name>
    <dbReference type="NCBI Taxonomy" id="644358"/>
    <lineage>
        <taxon>Eukaryota</taxon>
        <taxon>Fungi</taxon>
        <taxon>Dikarya</taxon>
        <taxon>Ascomycota</taxon>
        <taxon>Pezizomycotina</taxon>
        <taxon>Sordariomycetes</taxon>
        <taxon>Sordariomycetidae</taxon>
        <taxon>Magnaporthales</taxon>
        <taxon>Magnaporthaceae</taxon>
        <taxon>Magnaporthiopsis</taxon>
    </lineage>
</organism>
<evidence type="ECO:0000313" key="11">
    <source>
        <dbReference type="Proteomes" id="UP000011715"/>
    </source>
</evidence>
<reference evidence="9" key="1">
    <citation type="submission" date="2010-05" db="EMBL/GenBank/DDBJ databases">
        <title>The Genome Sequence of Magnaporthe poae strain ATCC 64411.</title>
        <authorList>
            <consortium name="The Broad Institute Genome Sequencing Platform"/>
            <consortium name="Broad Institute Genome Sequencing Center for Infectious Disease"/>
            <person name="Ma L.-J."/>
            <person name="Dead R."/>
            <person name="Young S."/>
            <person name="Zeng Q."/>
            <person name="Koehrsen M."/>
            <person name="Alvarado L."/>
            <person name="Berlin A."/>
            <person name="Chapman S.B."/>
            <person name="Chen Z."/>
            <person name="Freedman E."/>
            <person name="Gellesch M."/>
            <person name="Goldberg J."/>
            <person name="Griggs A."/>
            <person name="Gujja S."/>
            <person name="Heilman E.R."/>
            <person name="Heiman D."/>
            <person name="Hepburn T."/>
            <person name="Howarth C."/>
            <person name="Jen D."/>
            <person name="Larson L."/>
            <person name="Mehta T."/>
            <person name="Neiman D."/>
            <person name="Pearson M."/>
            <person name="Roberts A."/>
            <person name="Saif S."/>
            <person name="Shea T."/>
            <person name="Shenoy N."/>
            <person name="Sisk P."/>
            <person name="Stolte C."/>
            <person name="Sykes S."/>
            <person name="Walk T."/>
            <person name="White J."/>
            <person name="Yandava C."/>
            <person name="Haas B."/>
            <person name="Nusbaum C."/>
            <person name="Birren B."/>
        </authorList>
    </citation>
    <scope>NUCLEOTIDE SEQUENCE</scope>
    <source>
        <strain evidence="9">ATCC 64411</strain>
    </source>
</reference>
<dbReference type="PANTHER" id="PTHR42748:SF31">
    <property type="entry name" value="NMRA-LIKE DOMAIN-CONTAINING PROTEIN-RELATED"/>
    <property type="match status" value="1"/>
</dbReference>
<dbReference type="EMBL" id="ADBL01000095">
    <property type="status" value="NOT_ANNOTATED_CDS"/>
    <property type="molecule type" value="Genomic_DNA"/>
</dbReference>
<evidence type="ECO:0000256" key="4">
    <source>
        <dbReference type="ARBA" id="ARBA00022490"/>
    </source>
</evidence>
<reference evidence="9" key="3">
    <citation type="submission" date="2011-03" db="EMBL/GenBank/DDBJ databases">
        <title>Annotation of Magnaporthe poae ATCC 64411.</title>
        <authorList>
            <person name="Ma L.-J."/>
            <person name="Dead R."/>
            <person name="Young S.K."/>
            <person name="Zeng Q."/>
            <person name="Gargeya S."/>
            <person name="Fitzgerald M."/>
            <person name="Haas B."/>
            <person name="Abouelleil A."/>
            <person name="Alvarado L."/>
            <person name="Arachchi H.M."/>
            <person name="Berlin A."/>
            <person name="Brown A."/>
            <person name="Chapman S.B."/>
            <person name="Chen Z."/>
            <person name="Dunbar C."/>
            <person name="Freedman E."/>
            <person name="Gearin G."/>
            <person name="Gellesch M."/>
            <person name="Goldberg J."/>
            <person name="Griggs A."/>
            <person name="Gujja S."/>
            <person name="Heiman D."/>
            <person name="Howarth C."/>
            <person name="Larson L."/>
            <person name="Lui A."/>
            <person name="MacDonald P.J.P."/>
            <person name="Mehta T."/>
            <person name="Montmayeur A."/>
            <person name="Murphy C."/>
            <person name="Neiman D."/>
            <person name="Pearson M."/>
            <person name="Priest M."/>
            <person name="Roberts A."/>
            <person name="Saif S."/>
            <person name="Shea T."/>
            <person name="Shenoy N."/>
            <person name="Sisk P."/>
            <person name="Stolte C."/>
            <person name="Sykes S."/>
            <person name="Yandava C."/>
            <person name="Wortman J."/>
            <person name="Nusbaum C."/>
            <person name="Birren B."/>
        </authorList>
    </citation>
    <scope>NUCLEOTIDE SEQUENCE</scope>
    <source>
        <strain evidence="9">ATCC 64411</strain>
    </source>
</reference>
<dbReference type="GO" id="GO:0048471">
    <property type="term" value="C:perinuclear region of cytoplasm"/>
    <property type="evidence" value="ECO:0007669"/>
    <property type="project" value="UniProtKB-SubCell"/>
</dbReference>
<dbReference type="CDD" id="cd05251">
    <property type="entry name" value="NmrA_like_SDR_a"/>
    <property type="match status" value="1"/>
</dbReference>
<feature type="domain" description="NmrA-like" evidence="8">
    <location>
        <begin position="4"/>
        <end position="193"/>
    </location>
</feature>
<keyword evidence="6" id="KW-0539">Nucleus</keyword>
<evidence type="ECO:0000256" key="6">
    <source>
        <dbReference type="ARBA" id="ARBA00023242"/>
    </source>
</evidence>
<dbReference type="Proteomes" id="UP000011715">
    <property type="component" value="Unassembled WGS sequence"/>
</dbReference>
<dbReference type="PANTHER" id="PTHR42748">
    <property type="entry name" value="NITROGEN METABOLITE REPRESSION PROTEIN NMRA FAMILY MEMBER"/>
    <property type="match status" value="1"/>
</dbReference>
<keyword evidence="5" id="KW-0521">NADP</keyword>
<keyword evidence="4" id="KW-0963">Cytoplasm</keyword>
<dbReference type="eggNOG" id="ENOG502QQEA">
    <property type="taxonomic scope" value="Eukaryota"/>
</dbReference>
<dbReference type="Gene3D" id="3.40.50.720">
    <property type="entry name" value="NAD(P)-binding Rossmann-like Domain"/>
    <property type="match status" value="1"/>
</dbReference>
<dbReference type="VEuPathDB" id="FungiDB:MAPG_00411"/>